<organism evidence="9 10">
    <name type="scientific">Burkholderia cepacia</name>
    <name type="common">Pseudomonas cepacia</name>
    <dbReference type="NCBI Taxonomy" id="292"/>
    <lineage>
        <taxon>Bacteria</taxon>
        <taxon>Pseudomonadati</taxon>
        <taxon>Pseudomonadota</taxon>
        <taxon>Betaproteobacteria</taxon>
        <taxon>Burkholderiales</taxon>
        <taxon>Burkholderiaceae</taxon>
        <taxon>Burkholderia</taxon>
        <taxon>Burkholderia cepacia complex</taxon>
    </lineage>
</organism>
<keyword evidence="2 7" id="KW-0479">Metal-binding</keyword>
<dbReference type="Pfam" id="PF09286">
    <property type="entry name" value="Pro-kuma_activ"/>
    <property type="match status" value="1"/>
</dbReference>
<dbReference type="InterPro" id="IPR036852">
    <property type="entry name" value="Peptidase_S8/S53_dom_sf"/>
</dbReference>
<evidence type="ECO:0000313" key="9">
    <source>
        <dbReference type="EMBL" id="AOK14814.1"/>
    </source>
</evidence>
<dbReference type="EMBL" id="CP013442">
    <property type="protein sequence ID" value="AOK14814.1"/>
    <property type="molecule type" value="Genomic_DNA"/>
</dbReference>
<keyword evidence="6" id="KW-0865">Zymogen</keyword>
<dbReference type="InterPro" id="IPR023828">
    <property type="entry name" value="Peptidase_S8_Ser-AS"/>
</dbReference>
<dbReference type="PANTHER" id="PTHR14218">
    <property type="entry name" value="PROTEASE S8 TRIPEPTIDYL PEPTIDASE I CLN2"/>
    <property type="match status" value="1"/>
</dbReference>
<evidence type="ECO:0000256" key="3">
    <source>
        <dbReference type="ARBA" id="ARBA00022801"/>
    </source>
</evidence>
<dbReference type="InterPro" id="IPR036278">
    <property type="entry name" value="Sialidase_sf"/>
</dbReference>
<protein>
    <recommendedName>
        <fullName evidence="8">Peptidase S53 domain-containing protein</fullName>
    </recommendedName>
</protein>
<gene>
    <name evidence="9" type="ORF">WT26_01855</name>
</gene>
<feature type="active site" description="Charge relay system" evidence="7">
    <location>
        <position position="191"/>
    </location>
</feature>
<evidence type="ECO:0000256" key="2">
    <source>
        <dbReference type="ARBA" id="ARBA00022723"/>
    </source>
</evidence>
<dbReference type="InterPro" id="IPR000209">
    <property type="entry name" value="Peptidase_S8/S53_dom"/>
</dbReference>
<feature type="active site" description="Charge relay system" evidence="7">
    <location>
        <position position="195"/>
    </location>
</feature>
<dbReference type="CDD" id="cd04056">
    <property type="entry name" value="Peptidases_S53"/>
    <property type="match status" value="1"/>
</dbReference>
<dbReference type="SMART" id="SM00944">
    <property type="entry name" value="Pro-kuma_activ"/>
    <property type="match status" value="1"/>
</dbReference>
<feature type="binding site" evidence="7">
    <location>
        <position position="457"/>
    </location>
    <ligand>
        <name>Ca(2+)</name>
        <dbReference type="ChEBI" id="CHEBI:29108"/>
    </ligand>
</feature>
<name>A0A1B4PLM2_BURCE</name>
<accession>A0A1B4PLM2</accession>
<dbReference type="SUPFAM" id="SSF89372">
    <property type="entry name" value="Fucose-specific lectin"/>
    <property type="match status" value="2"/>
</dbReference>
<dbReference type="SUPFAM" id="SSF54897">
    <property type="entry name" value="Protease propeptides/inhibitors"/>
    <property type="match status" value="1"/>
</dbReference>
<keyword evidence="1 7" id="KW-0645">Protease</keyword>
<evidence type="ECO:0000259" key="8">
    <source>
        <dbReference type="PROSITE" id="PS51695"/>
    </source>
</evidence>
<proteinExistence type="predicted"/>
<evidence type="ECO:0000256" key="7">
    <source>
        <dbReference type="PROSITE-ProRule" id="PRU01032"/>
    </source>
</evidence>
<dbReference type="Pfam" id="PF00082">
    <property type="entry name" value="Peptidase_S8"/>
    <property type="match status" value="1"/>
</dbReference>
<evidence type="ECO:0000313" key="10">
    <source>
        <dbReference type="Proteomes" id="UP000094776"/>
    </source>
</evidence>
<reference evidence="9 10" key="1">
    <citation type="submission" date="2015-12" db="EMBL/GenBank/DDBJ databases">
        <title>Diversity of Burkholderia near neighbor genomes.</title>
        <authorList>
            <person name="Sahl J."/>
            <person name="Wagner D."/>
            <person name="Keim P."/>
        </authorList>
    </citation>
    <scope>NUCLEOTIDE SEQUENCE [LARGE SCALE GENOMIC DNA]</scope>
    <source>
        <strain evidence="9 10">MSMB1184WGS</strain>
    </source>
</reference>
<feature type="binding site" evidence="7">
    <location>
        <position position="459"/>
    </location>
    <ligand>
        <name>Ca(2+)</name>
        <dbReference type="ChEBI" id="CHEBI:29108"/>
    </ligand>
</feature>
<keyword evidence="3 7" id="KW-0378">Hydrolase</keyword>
<dbReference type="SUPFAM" id="SSF50939">
    <property type="entry name" value="Sialidases"/>
    <property type="match status" value="1"/>
</dbReference>
<feature type="binding site" evidence="7">
    <location>
        <position position="438"/>
    </location>
    <ligand>
        <name>Ca(2+)</name>
        <dbReference type="ChEBI" id="CHEBI:29108"/>
    </ligand>
</feature>
<comment type="cofactor">
    <cofactor evidence="7">
        <name>Ca(2+)</name>
        <dbReference type="ChEBI" id="CHEBI:29108"/>
    </cofactor>
    <text evidence="7">Binds 1 Ca(2+) ion per subunit.</text>
</comment>
<evidence type="ECO:0000256" key="5">
    <source>
        <dbReference type="ARBA" id="ARBA00022837"/>
    </source>
</evidence>
<dbReference type="PANTHER" id="PTHR14218:SF15">
    <property type="entry name" value="TRIPEPTIDYL-PEPTIDASE 1"/>
    <property type="match status" value="1"/>
</dbReference>
<dbReference type="InterPro" id="IPR030400">
    <property type="entry name" value="Sedolisin_dom"/>
</dbReference>
<dbReference type="CDD" id="cd11377">
    <property type="entry name" value="Pro-peptidase_S53"/>
    <property type="match status" value="1"/>
</dbReference>
<dbReference type="GO" id="GO:0004252">
    <property type="term" value="F:serine-type endopeptidase activity"/>
    <property type="evidence" value="ECO:0007669"/>
    <property type="project" value="UniProtKB-UniRule"/>
</dbReference>
<dbReference type="Proteomes" id="UP000094776">
    <property type="component" value="Chromosome 3"/>
</dbReference>
<feature type="active site" description="Charge relay system" evidence="7">
    <location>
        <position position="392"/>
    </location>
</feature>
<dbReference type="InterPro" id="IPR050819">
    <property type="entry name" value="Tripeptidyl-peptidase_I"/>
</dbReference>
<dbReference type="PROSITE" id="PS00138">
    <property type="entry name" value="SUBTILASE_SER"/>
    <property type="match status" value="1"/>
</dbReference>
<dbReference type="PROSITE" id="PS51695">
    <property type="entry name" value="SEDOLISIN"/>
    <property type="match status" value="1"/>
</dbReference>
<dbReference type="InterPro" id="IPR015366">
    <property type="entry name" value="S53_propep"/>
</dbReference>
<evidence type="ECO:0000256" key="6">
    <source>
        <dbReference type="ARBA" id="ARBA00023145"/>
    </source>
</evidence>
<dbReference type="GO" id="GO:0046872">
    <property type="term" value="F:metal ion binding"/>
    <property type="evidence" value="ECO:0007669"/>
    <property type="project" value="UniProtKB-UniRule"/>
</dbReference>
<evidence type="ECO:0000256" key="4">
    <source>
        <dbReference type="ARBA" id="ARBA00022825"/>
    </source>
</evidence>
<dbReference type="GO" id="GO:0008240">
    <property type="term" value="F:tripeptidyl-peptidase activity"/>
    <property type="evidence" value="ECO:0007669"/>
    <property type="project" value="TreeGrafter"/>
</dbReference>
<dbReference type="SUPFAM" id="SSF52743">
    <property type="entry name" value="Subtilisin-like"/>
    <property type="match status" value="1"/>
</dbReference>
<sequence length="1374" mass="144968">MSYDELASKYGAEAGDLDTVEKVLTTFGLTVTSKSTATRAVQVAGPVDAMEKAFGVQLFRVKHDKWLYRGRVGDIHIPHSLDGIVTGVFGLDSRPMIKHRKLMELQAAEALPPAKTRSWYLPQELADAYRFPAGDGAGQTIGILEFGGEYLPRDLQLFVQLSGLPATPSVAVKNVHVLPPQQRNDPDAIGETMLDVEVIAGVCPKADIVVYFSQWTEKGWVDILDAAIADNATLSVLSVSYGLAEGQDIWTQQAIDEINATLKELAAVGITVCAASGDDGSDDQVADGQAHVSFPASSPYVLSVGGTTLMRTTGSEVVWFEGDGLRRDQGGSTGGGVSAMNPRPSWQTANIPSVNPHAPAGRIVPDVAANAAGGTGYFMVAQNTPQVSGGTSAATPLWAALIARLRQAGKPVGFLTPLLYQANPNTNGQPLGAVSCKDITVGSNAAGTAAGYSAGVGFDAVTGWGSPDGATLLAKLPLASNTLAKRPGQHVERISVTRAMKNARHLQRLAPDLLPREEPTQGLLSLVPPSVLKHLHRIRTRGDVDALPETRFKARIAELFDLDLLPSTGVTLRDPLFNGTLYFANITFTAQDTGQAIAVPNADMLTAIAYATLARTPICEYASQFGNNSMSVSPNVLQLAVTLPSNQYNDSQLQGWVNTIANTNGLGSNDCVVVLNPVGMLNTDALASNGVGGYHSKADLPYMFINLFGTGLTLSDAAGSYAQVLSHEMAETAVDPQANLVNPEVCDGCGPNCQTVYLNYFDDNNNFIVSTQGAAPAGYAYYINGIVSPASATVCPAPAGSCSYSPPFPTSTNAVMAWKGVDGDQGIWFSTFDGDRWSPQQNIAGVGTSVGPALAEFDGGTLMAWKGVENDQGIWFSVYDGNGWAPQQNIAGVGTSVGPALATFNGKVVMAWKGVDGDQGIWFSVYDGNGWAPQQNIGGVGTSVGPALAAFNGNVVMAWKGVGGDQGIWYSTFDGNGWSPQQNIAGVGTSFRPALAVFEGRLYMVWKGVQGDQGIWFSSFDGNGWAPQQNIAGVGTSVGPSLVSLGDALLMAWKGVQGDQGIWFTTFDGNGWAPQQNVNNVGTSVGPALALTQPPFMAWKGVEGDQGIWFTSFYGNAWLPQRNVGGVGTDIGPTLALFDGKIHMAWKGIAGDQRLWFSSYDGNGWAPQQNIPGVGSSVGPSLTNFGGRLFMVWKGVEGDQGIWFATYDGLGWSGQQNVPGVGTNERPSVVAYQGKVLMAWKGVDGDQSLWYTTYDGNGWAPQQQIPGVASSVGPVLTVYQGKVMAAWKGMDDDQGIWFATFDGSGWSGQQNVPGVGTSFGPSLTVYAGKVFMAWKGVVDDQGVWFSTYDGFNWSPQQNIAGIGSSVGPALVNVC</sequence>
<dbReference type="Gene3D" id="3.40.50.200">
    <property type="entry name" value="Peptidase S8/S53 domain"/>
    <property type="match status" value="1"/>
</dbReference>
<feature type="binding site" evidence="7">
    <location>
        <position position="439"/>
    </location>
    <ligand>
        <name>Ca(2+)</name>
        <dbReference type="ChEBI" id="CHEBI:29108"/>
    </ligand>
</feature>
<evidence type="ECO:0000256" key="1">
    <source>
        <dbReference type="ARBA" id="ARBA00022670"/>
    </source>
</evidence>
<keyword evidence="4 7" id="KW-0720">Serine protease</keyword>
<keyword evidence="5 7" id="KW-0106">Calcium</keyword>
<feature type="domain" description="Peptidase S53" evidence="8">
    <location>
        <begin position="119"/>
        <end position="479"/>
    </location>
</feature>
<dbReference type="GO" id="GO:0006508">
    <property type="term" value="P:proteolysis"/>
    <property type="evidence" value="ECO:0007669"/>
    <property type="project" value="UniProtKB-KW"/>
</dbReference>